<evidence type="ECO:0000256" key="8">
    <source>
        <dbReference type="SAM" id="SignalP"/>
    </source>
</evidence>
<dbReference type="Gene3D" id="3.30.70.890">
    <property type="entry name" value="GHMP kinase, C-terminal domain"/>
    <property type="match status" value="1"/>
</dbReference>
<evidence type="ECO:0000256" key="5">
    <source>
        <dbReference type="ARBA" id="ARBA00022777"/>
    </source>
</evidence>
<feature type="non-terminal residue" evidence="11">
    <location>
        <position position="1"/>
    </location>
</feature>
<dbReference type="InterPro" id="IPR036554">
    <property type="entry name" value="GHMP_kinase_C_sf"/>
</dbReference>
<dbReference type="GO" id="GO:0016114">
    <property type="term" value="P:terpenoid biosynthetic process"/>
    <property type="evidence" value="ECO:0007669"/>
    <property type="project" value="InterPro"/>
</dbReference>
<dbReference type="SUPFAM" id="SSF55060">
    <property type="entry name" value="GHMP Kinase, C-terminal domain"/>
    <property type="match status" value="1"/>
</dbReference>
<reference evidence="11" key="1">
    <citation type="submission" date="2021-02" db="EMBL/GenBank/DDBJ databases">
        <authorList>
            <person name="Dougan E. K."/>
            <person name="Rhodes N."/>
            <person name="Thang M."/>
            <person name="Chan C."/>
        </authorList>
    </citation>
    <scope>NUCLEOTIDE SEQUENCE</scope>
</reference>
<gene>
    <name evidence="11" type="primary">ISPE</name>
    <name evidence="11" type="ORF">SNAT2548_LOCUS5161</name>
</gene>
<dbReference type="Proteomes" id="UP000604046">
    <property type="component" value="Unassembled WGS sequence"/>
</dbReference>
<dbReference type="EC" id="2.7.1.148" evidence="2"/>
<dbReference type="Gene3D" id="3.30.230.10">
    <property type="match status" value="1"/>
</dbReference>
<feature type="chain" id="PRO_5032890929" description="4-(cytidine 5'-diphospho)-2-C-methyl-D-erythritol kinase" evidence="8">
    <location>
        <begin position="30"/>
        <end position="393"/>
    </location>
</feature>
<keyword evidence="8" id="KW-0732">Signal</keyword>
<dbReference type="Pfam" id="PF08544">
    <property type="entry name" value="GHMP_kinases_C"/>
    <property type="match status" value="1"/>
</dbReference>
<organism evidence="11 12">
    <name type="scientific">Symbiodinium natans</name>
    <dbReference type="NCBI Taxonomy" id="878477"/>
    <lineage>
        <taxon>Eukaryota</taxon>
        <taxon>Sar</taxon>
        <taxon>Alveolata</taxon>
        <taxon>Dinophyceae</taxon>
        <taxon>Suessiales</taxon>
        <taxon>Symbiodiniaceae</taxon>
        <taxon>Symbiodinium</taxon>
    </lineage>
</organism>
<dbReference type="InterPro" id="IPR006204">
    <property type="entry name" value="GHMP_kinase_N_dom"/>
</dbReference>
<dbReference type="InterPro" id="IPR020568">
    <property type="entry name" value="Ribosomal_Su5_D2-typ_SF"/>
</dbReference>
<evidence type="ECO:0000256" key="1">
    <source>
        <dbReference type="ARBA" id="ARBA00009684"/>
    </source>
</evidence>
<dbReference type="AlphaFoldDB" id="A0A812IXS5"/>
<evidence type="ECO:0000313" key="11">
    <source>
        <dbReference type="EMBL" id="CAE7192672.1"/>
    </source>
</evidence>
<dbReference type="OrthoDB" id="3191556at2759"/>
<dbReference type="InterPro" id="IPR014721">
    <property type="entry name" value="Ribsml_uS5_D2-typ_fold_subgr"/>
</dbReference>
<dbReference type="PANTHER" id="PTHR43527:SF2">
    <property type="entry name" value="4-DIPHOSPHOCYTIDYL-2-C-METHYL-D-ERYTHRITOL KINASE, CHLOROPLASTIC"/>
    <property type="match status" value="1"/>
</dbReference>
<dbReference type="EMBL" id="CAJNDS010000328">
    <property type="protein sequence ID" value="CAE7192672.1"/>
    <property type="molecule type" value="Genomic_DNA"/>
</dbReference>
<comment type="caution">
    <text evidence="11">The sequence shown here is derived from an EMBL/GenBank/DDBJ whole genome shotgun (WGS) entry which is preliminary data.</text>
</comment>
<dbReference type="HAMAP" id="MF_00061">
    <property type="entry name" value="IspE"/>
    <property type="match status" value="1"/>
</dbReference>
<accession>A0A812IXS5</accession>
<evidence type="ECO:0000256" key="3">
    <source>
        <dbReference type="ARBA" id="ARBA00022679"/>
    </source>
</evidence>
<dbReference type="PANTHER" id="PTHR43527">
    <property type="entry name" value="4-DIPHOSPHOCYTIDYL-2-C-METHYL-D-ERYTHRITOL KINASE, CHLOROPLASTIC"/>
    <property type="match status" value="1"/>
</dbReference>
<comment type="similarity">
    <text evidence="1">Belongs to the GHMP kinase family. IspE subfamily.</text>
</comment>
<evidence type="ECO:0000259" key="10">
    <source>
        <dbReference type="Pfam" id="PF08544"/>
    </source>
</evidence>
<protein>
    <recommendedName>
        <fullName evidence="2">4-(cytidine 5'-diphospho)-2-C-methyl-D-erythritol kinase</fullName>
        <ecNumber evidence="2">2.7.1.148</ecNumber>
    </recommendedName>
    <alternativeName>
        <fullName evidence="7">4-(cytidine-5'-diphospho)-2-C-methyl-D-erythritol kinase</fullName>
    </alternativeName>
</protein>
<name>A0A812IXS5_9DINO</name>
<dbReference type="InterPro" id="IPR004424">
    <property type="entry name" value="IspE"/>
</dbReference>
<keyword evidence="5" id="KW-0418">Kinase</keyword>
<keyword evidence="3" id="KW-0808">Transferase</keyword>
<evidence type="ECO:0000256" key="2">
    <source>
        <dbReference type="ARBA" id="ARBA00012052"/>
    </source>
</evidence>
<dbReference type="GO" id="GO:0050515">
    <property type="term" value="F:4-(cytidine 5'-diphospho)-2-C-methyl-D-erythritol kinase activity"/>
    <property type="evidence" value="ECO:0007669"/>
    <property type="project" value="UniProtKB-EC"/>
</dbReference>
<evidence type="ECO:0000313" key="12">
    <source>
        <dbReference type="Proteomes" id="UP000604046"/>
    </source>
</evidence>
<dbReference type="GO" id="GO:0005524">
    <property type="term" value="F:ATP binding"/>
    <property type="evidence" value="ECO:0007669"/>
    <property type="project" value="UniProtKB-KW"/>
</dbReference>
<evidence type="ECO:0000256" key="4">
    <source>
        <dbReference type="ARBA" id="ARBA00022741"/>
    </source>
</evidence>
<keyword evidence="12" id="KW-1185">Reference proteome</keyword>
<evidence type="ECO:0000256" key="7">
    <source>
        <dbReference type="ARBA" id="ARBA00032554"/>
    </source>
</evidence>
<keyword evidence="4" id="KW-0547">Nucleotide-binding</keyword>
<dbReference type="InterPro" id="IPR013750">
    <property type="entry name" value="GHMP_kinase_C_dom"/>
</dbReference>
<evidence type="ECO:0000259" key="9">
    <source>
        <dbReference type="Pfam" id="PF00288"/>
    </source>
</evidence>
<dbReference type="SUPFAM" id="SSF54211">
    <property type="entry name" value="Ribosomal protein S5 domain 2-like"/>
    <property type="match status" value="1"/>
</dbReference>
<proteinExistence type="inferred from homology"/>
<sequence length="393" mass="41720">MGRIGKLPCVALAGALLFGVVGISQEAFAVLVPRSAPCVGGLASADQGRTQQSKSSSLASSAAGVSGIAAILGAVAARRSQPAQQREGQGRAQRIQRTADVSGGSLELFSPAKVNLFLRIIRRRPDGFHDLASLFHTVAFGDKLVLEVLPEDAEHDRLECNLPGVPVDDSNLVIRALKLFREKSGVQRFFGVKLEKEIPAQAGMGGGSSNAAAAFFGANQLCGCPATPEDLISWGDDPVIGSDATFFLSEGTAYCTGRGEIVTPIEGLPIKDGLSVYLVKPNYGLSTGKVFKAMDLSALSTEDPEELLQTFKDKGTSHSSWVNDLEKPAFKVSPELRDLKEYLAGDWDFEAVLMSGSGSTIFCLGDPKGGAEAFEASTKNNFDIEGIWRTEFM</sequence>
<feature type="domain" description="GHMP kinase C-terminal" evidence="10">
    <location>
        <begin position="318"/>
        <end position="376"/>
    </location>
</feature>
<feature type="domain" description="GHMP kinase N-terminal" evidence="9">
    <location>
        <begin position="171"/>
        <end position="235"/>
    </location>
</feature>
<keyword evidence="6" id="KW-0067">ATP-binding</keyword>
<feature type="signal peptide" evidence="8">
    <location>
        <begin position="1"/>
        <end position="29"/>
    </location>
</feature>
<evidence type="ECO:0000256" key="6">
    <source>
        <dbReference type="ARBA" id="ARBA00022840"/>
    </source>
</evidence>
<dbReference type="Pfam" id="PF00288">
    <property type="entry name" value="GHMP_kinases_N"/>
    <property type="match status" value="1"/>
</dbReference>
<dbReference type="NCBIfam" id="TIGR00154">
    <property type="entry name" value="ispE"/>
    <property type="match status" value="1"/>
</dbReference>